<gene>
    <name evidence="3" type="ORF">SAMN05421647_10491</name>
</gene>
<dbReference type="SUPFAM" id="SSF52540">
    <property type="entry name" value="P-loop containing nucleoside triphosphate hydrolases"/>
    <property type="match status" value="2"/>
</dbReference>
<feature type="coiled-coil region" evidence="1">
    <location>
        <begin position="682"/>
        <end position="766"/>
    </location>
</feature>
<dbReference type="GO" id="GO:0005524">
    <property type="term" value="F:ATP binding"/>
    <property type="evidence" value="ECO:0007669"/>
    <property type="project" value="InterPro"/>
</dbReference>
<dbReference type="GO" id="GO:0005694">
    <property type="term" value="C:chromosome"/>
    <property type="evidence" value="ECO:0007669"/>
    <property type="project" value="InterPro"/>
</dbReference>
<evidence type="ECO:0000313" key="4">
    <source>
        <dbReference type="Proteomes" id="UP000186895"/>
    </source>
</evidence>
<evidence type="ECO:0000259" key="2">
    <source>
        <dbReference type="Pfam" id="PF06470"/>
    </source>
</evidence>
<dbReference type="Pfam" id="PF13555">
    <property type="entry name" value="AAA_29"/>
    <property type="match status" value="1"/>
</dbReference>
<dbReference type="Gene3D" id="3.40.50.300">
    <property type="entry name" value="P-loop containing nucleotide triphosphate hydrolases"/>
    <property type="match status" value="2"/>
</dbReference>
<organism evidence="3 4">
    <name type="scientific">Marinobacterium stanieri</name>
    <dbReference type="NCBI Taxonomy" id="49186"/>
    <lineage>
        <taxon>Bacteria</taxon>
        <taxon>Pseudomonadati</taxon>
        <taxon>Pseudomonadota</taxon>
        <taxon>Gammaproteobacteria</taxon>
        <taxon>Oceanospirillales</taxon>
        <taxon>Oceanospirillaceae</taxon>
        <taxon>Marinobacterium</taxon>
    </lineage>
</organism>
<feature type="coiled-coil region" evidence="1">
    <location>
        <begin position="285"/>
        <end position="340"/>
    </location>
</feature>
<dbReference type="Pfam" id="PF06470">
    <property type="entry name" value="SMC_hinge"/>
    <property type="match status" value="1"/>
</dbReference>
<dbReference type="Proteomes" id="UP000186895">
    <property type="component" value="Unassembled WGS sequence"/>
</dbReference>
<dbReference type="STRING" id="49186.SAMN05421647_10491"/>
<dbReference type="eggNOG" id="COG1196">
    <property type="taxonomic scope" value="Bacteria"/>
</dbReference>
<feature type="domain" description="SMC hinge" evidence="2">
    <location>
        <begin position="490"/>
        <end position="590"/>
    </location>
</feature>
<dbReference type="RefSeq" id="WP_076462719.1">
    <property type="nucleotide sequence ID" value="NZ_FTMN01000004.1"/>
</dbReference>
<sequence length="1138" mass="128947">MKQLNRIVLVNWYVLGAVEIPIKGNVAIVGPNGSGKSSLLDAIQTVLMGGHKRHLSFNASAGEKSERSLRTYCLGFMDDQGKKATAREDSLTYMALSFFDTETAKETCVGIAISASTASAEEDVLGRFILPDFSVTLDDFSVKEGKGRMPRAWNDVRESLLKQCPDMILEKRANRFIRDMVTHLSLDAQMPNDDDKFIKNFKNALKFVPIDSPTRFVREFVLDENIVHVGAFRKSLDEYRAMEQKTQEVSKRIDELVKVQELCGGISRNVKNAVEYEWVVHESRFENADLRKEDAAERLEDYAEQEETLQAQLEENSAKLNQAMQDLADARAELNSSDSAHKINALESTVKARQHEQNVVKDKIQQVYGLLRTTVGFADQLDLLPDDFRPLVQDSVELWRSGEDLQGDAWPAEPVRVDKVIDGLKAQVDEVRKAIGRRYEESVIRINDIRSLIQNQKSAVEQLQQGRAPIRHNTRELIELLSEYGIDSTPICELADINDDKWRIAIESFLGARREALVVAPDRVKEAITLYRRKGRHLKGCRIINTTKSQDWLHRSKRGSLAEFVDTDNEHARAYMNRALGGVMAVETEQELLRQERALTYDCMLQTEGSTTSINELSPIMGIRRRQDQLEVQGRQVDELVAEFTSLGKRHAALEKLRDSLISMTTGLSQITESVFDLVNQREQLASEISGYEQAVVDLRNHDDSGIQKRIADCAEAQKQIEEQQKKLMDKLQKVRTGMIKDNAALEVLEQELVEHAQARTRCEEKQHFDAQSAQEKRDYLDESCAGELERIIFEAAKKAQSELQLHEKKKNAVRDSVAQYKARYHGGGMSHQELDNISPDSSHEDLEFYVNKTVQALRDSELAEYAKKAERARLEAETTFRSDFVAHLNDQINKIKDLIRELNSHLKNRPFHQEMYSFEMMPNPELKDILELVEAYTRLDQANVGTLFDIQHQGENAHREALNKIHDVLSDEGESSLLQDYRNFYNFELVVKDLEGNRKTTLTQRIKTGSGGEHQVPFYVAMAAALGATYRLKEGGDGQPVGGFSLSVFDEAFNKLDSENTVTSLGFMSDLGLQTIIAAPDEKYSLLSSCMDTIINVCRDGRVVDLDVEFPTELGKELLASDHPYKVMAEQEDLETV</sequence>
<protein>
    <submittedName>
        <fullName evidence="3">Uncharacterized protein YPO0396</fullName>
    </submittedName>
</protein>
<dbReference type="Pfam" id="PF13558">
    <property type="entry name" value="SbcC_Walker_B"/>
    <property type="match status" value="1"/>
</dbReference>
<proteinExistence type="predicted"/>
<dbReference type="PANTHER" id="PTHR32182">
    <property type="entry name" value="DNA REPLICATION AND REPAIR PROTEIN RECF"/>
    <property type="match status" value="1"/>
</dbReference>
<dbReference type="GO" id="GO:0000731">
    <property type="term" value="P:DNA synthesis involved in DNA repair"/>
    <property type="evidence" value="ECO:0007669"/>
    <property type="project" value="TreeGrafter"/>
</dbReference>
<evidence type="ECO:0000313" key="3">
    <source>
        <dbReference type="EMBL" id="SIQ37299.1"/>
    </source>
</evidence>
<keyword evidence="4" id="KW-1185">Reference proteome</keyword>
<accession>A0A1N6S8B5</accession>
<evidence type="ECO:0000256" key="1">
    <source>
        <dbReference type="SAM" id="Coils"/>
    </source>
</evidence>
<dbReference type="EMBL" id="FTMN01000004">
    <property type="protein sequence ID" value="SIQ37299.1"/>
    <property type="molecule type" value="Genomic_DNA"/>
</dbReference>
<feature type="coiled-coil region" evidence="1">
    <location>
        <begin position="797"/>
        <end position="824"/>
    </location>
</feature>
<dbReference type="GO" id="GO:0051276">
    <property type="term" value="P:chromosome organization"/>
    <property type="evidence" value="ECO:0007669"/>
    <property type="project" value="InterPro"/>
</dbReference>
<reference evidence="3 4" key="1">
    <citation type="submission" date="2017-01" db="EMBL/GenBank/DDBJ databases">
        <authorList>
            <person name="Mah S.A."/>
            <person name="Swanson W.J."/>
            <person name="Moy G.W."/>
            <person name="Vacquier V.D."/>
        </authorList>
    </citation>
    <scope>NUCLEOTIDE SEQUENCE [LARGE SCALE GENOMIC DNA]</scope>
    <source>
        <strain evidence="3 4">DSM 7027</strain>
    </source>
</reference>
<name>A0A1N6S8B5_9GAMM</name>
<dbReference type="PANTHER" id="PTHR32182:SF0">
    <property type="entry name" value="DNA REPLICATION AND REPAIR PROTEIN RECF"/>
    <property type="match status" value="1"/>
</dbReference>
<dbReference type="InterPro" id="IPR010935">
    <property type="entry name" value="SMC_hinge"/>
</dbReference>
<keyword evidence="1" id="KW-0175">Coiled coil</keyword>
<dbReference type="AlphaFoldDB" id="A0A1N6S8B5"/>
<dbReference type="GO" id="GO:0006302">
    <property type="term" value="P:double-strand break repair"/>
    <property type="evidence" value="ECO:0007669"/>
    <property type="project" value="TreeGrafter"/>
</dbReference>
<dbReference type="InterPro" id="IPR027417">
    <property type="entry name" value="P-loop_NTPase"/>
</dbReference>